<dbReference type="AlphaFoldDB" id="A0A1C1D0C8"/>
<evidence type="ECO:0000256" key="1">
    <source>
        <dbReference type="ARBA" id="ARBA00005443"/>
    </source>
</evidence>
<feature type="domain" description="Peroxisome membrane anchor protein Pex14p N-terminal" evidence="9">
    <location>
        <begin position="49"/>
        <end position="91"/>
    </location>
</feature>
<evidence type="ECO:0000256" key="5">
    <source>
        <dbReference type="ARBA" id="ARBA00029691"/>
    </source>
</evidence>
<evidence type="ECO:0000256" key="7">
    <source>
        <dbReference type="RuleBase" id="RU367032"/>
    </source>
</evidence>
<evidence type="ECO:0000256" key="8">
    <source>
        <dbReference type="SAM" id="MobiDB-lite"/>
    </source>
</evidence>
<dbReference type="InterPro" id="IPR006785">
    <property type="entry name" value="Pex14_N"/>
</dbReference>
<dbReference type="EMBL" id="LGRB01000005">
    <property type="protein sequence ID" value="OCT54198.1"/>
    <property type="molecule type" value="Genomic_DNA"/>
</dbReference>
<dbReference type="Proteomes" id="UP000094526">
    <property type="component" value="Unassembled WGS sequence"/>
</dbReference>
<dbReference type="eggNOG" id="ENOG502S3Q3">
    <property type="taxonomic scope" value="Eukaryota"/>
</dbReference>
<accession>A0A1C1D0C8</accession>
<dbReference type="OrthoDB" id="441517at2759"/>
<dbReference type="InterPro" id="IPR025655">
    <property type="entry name" value="PEX14"/>
</dbReference>
<dbReference type="Gene3D" id="1.10.10.10">
    <property type="entry name" value="Winged helix-like DNA-binding domain superfamily/Winged helix DNA-binding domain"/>
    <property type="match status" value="1"/>
</dbReference>
<evidence type="ECO:0000256" key="6">
    <source>
        <dbReference type="ARBA" id="ARBA00046271"/>
    </source>
</evidence>
<feature type="compositionally biased region" description="Basic and acidic residues" evidence="8">
    <location>
        <begin position="372"/>
        <end position="385"/>
    </location>
</feature>
<protein>
    <recommendedName>
        <fullName evidence="4 7">Peroxisomal membrane protein PEX14</fullName>
    </recommendedName>
    <alternativeName>
        <fullName evidence="5 7">Peroxin-14</fullName>
    </alternativeName>
</protein>
<evidence type="ECO:0000256" key="4">
    <source>
        <dbReference type="ARBA" id="ARBA00029502"/>
    </source>
</evidence>
<dbReference type="GO" id="GO:0005778">
    <property type="term" value="C:peroxisomal membrane"/>
    <property type="evidence" value="ECO:0007669"/>
    <property type="project" value="UniProtKB-SubCell"/>
</dbReference>
<name>A0A1C1D0C8_9EURO</name>
<comment type="caution">
    <text evidence="10">The sequence shown here is derived from an EMBL/GenBank/DDBJ whole genome shotgun (WGS) entry which is preliminary data.</text>
</comment>
<dbReference type="GO" id="GO:0005102">
    <property type="term" value="F:signaling receptor binding"/>
    <property type="evidence" value="ECO:0007669"/>
    <property type="project" value="TreeGrafter"/>
</dbReference>
<feature type="region of interest" description="Disordered" evidence="8">
    <location>
        <begin position="362"/>
        <end position="385"/>
    </location>
</feature>
<feature type="compositionally biased region" description="Low complexity" evidence="8">
    <location>
        <begin position="33"/>
        <end position="54"/>
    </location>
</feature>
<keyword evidence="2" id="KW-0811">Translocation</keyword>
<evidence type="ECO:0000256" key="2">
    <source>
        <dbReference type="ARBA" id="ARBA00023010"/>
    </source>
</evidence>
<keyword evidence="11" id="KW-1185">Reference proteome</keyword>
<feature type="compositionally biased region" description="Polar residues" evidence="8">
    <location>
        <begin position="15"/>
        <end position="32"/>
    </location>
</feature>
<dbReference type="InterPro" id="IPR036388">
    <property type="entry name" value="WH-like_DNA-bd_sf"/>
</dbReference>
<dbReference type="PANTHER" id="PTHR23058">
    <property type="entry name" value="PEROXISOMAL MEMBRANE PROTEIN PEX14"/>
    <property type="match status" value="1"/>
</dbReference>
<dbReference type="VEuPathDB" id="FungiDB:G647_09443"/>
<feature type="compositionally biased region" description="Basic and acidic residues" evidence="8">
    <location>
        <begin position="58"/>
        <end position="90"/>
    </location>
</feature>
<evidence type="ECO:0000313" key="10">
    <source>
        <dbReference type="EMBL" id="OCT54198.1"/>
    </source>
</evidence>
<keyword evidence="7" id="KW-0813">Transport</keyword>
<feature type="region of interest" description="Disordered" evidence="8">
    <location>
        <begin position="245"/>
        <end position="309"/>
    </location>
</feature>
<dbReference type="GO" id="GO:1990429">
    <property type="term" value="C:peroxisomal importomer complex"/>
    <property type="evidence" value="ECO:0007669"/>
    <property type="project" value="TreeGrafter"/>
</dbReference>
<evidence type="ECO:0000259" key="9">
    <source>
        <dbReference type="Pfam" id="PF04695"/>
    </source>
</evidence>
<proteinExistence type="inferred from homology"/>
<dbReference type="Pfam" id="PF04695">
    <property type="entry name" value="Pex14_N"/>
    <property type="match status" value="1"/>
</dbReference>
<dbReference type="PANTHER" id="PTHR23058:SF5">
    <property type="entry name" value="PEROXISOMAL MEMBRANE PROTEIN PEX14"/>
    <property type="match status" value="1"/>
</dbReference>
<feature type="region of interest" description="Disordered" evidence="8">
    <location>
        <begin position="1"/>
        <end position="154"/>
    </location>
</feature>
<organism evidence="10 11">
    <name type="scientific">Cladophialophora carrionii</name>
    <dbReference type="NCBI Taxonomy" id="86049"/>
    <lineage>
        <taxon>Eukaryota</taxon>
        <taxon>Fungi</taxon>
        <taxon>Dikarya</taxon>
        <taxon>Ascomycota</taxon>
        <taxon>Pezizomycotina</taxon>
        <taxon>Eurotiomycetes</taxon>
        <taxon>Chaetothyriomycetidae</taxon>
        <taxon>Chaetothyriales</taxon>
        <taxon>Herpotrichiellaceae</taxon>
        <taxon>Cladophialophora</taxon>
    </lineage>
</organism>
<keyword evidence="7" id="KW-0472">Membrane</keyword>
<dbReference type="VEuPathDB" id="FungiDB:CLCR_00284"/>
<comment type="function">
    <text evidence="7">Component of the PEX13-PEX14 docking complex, a translocon channel that specifically mediates the import of peroxisomal cargo proteins bound to PEX5 receptor. The PEX13-PEX14 docking complex forms a large import pore which can be opened to a diameter of about 9 nm. Mechanistically, PEX5 receptor along with cargo proteins associates with the PEX14 subunit of the PEX13-PEX14 docking complex in the cytosol, leading to the insertion of the receptor into the organelle membrane with the concomitant translocation of the cargo into the peroxisome matrix.</text>
</comment>
<reference evidence="11" key="1">
    <citation type="submission" date="2015-07" db="EMBL/GenBank/DDBJ databases">
        <authorList>
            <person name="Teixeira M.M."/>
            <person name="Souza R.C."/>
            <person name="Almeida L.G."/>
            <person name="Vicente V.A."/>
            <person name="de Hoog S."/>
            <person name="Bocca A.L."/>
            <person name="de Almeida S.R."/>
            <person name="Vasconcelos A.T."/>
            <person name="Felipe M.S."/>
        </authorList>
    </citation>
    <scope>NUCLEOTIDE SEQUENCE [LARGE SCALE GENOMIC DNA]</scope>
    <source>
        <strain evidence="11">KSF</strain>
    </source>
</reference>
<comment type="similarity">
    <text evidence="1 7">Belongs to the peroxin-14 family.</text>
</comment>
<gene>
    <name evidence="10" type="ORF">CLCR_00284</name>
</gene>
<evidence type="ECO:0000256" key="3">
    <source>
        <dbReference type="ARBA" id="ARBA00023140"/>
    </source>
</evidence>
<feature type="compositionally biased region" description="Acidic residues" evidence="8">
    <location>
        <begin position="256"/>
        <end position="265"/>
    </location>
</feature>
<dbReference type="GO" id="GO:0016560">
    <property type="term" value="P:protein import into peroxisome matrix, docking"/>
    <property type="evidence" value="ECO:0007669"/>
    <property type="project" value="UniProtKB-UniRule"/>
</dbReference>
<feature type="compositionally biased region" description="Low complexity" evidence="8">
    <location>
        <begin position="277"/>
        <end position="286"/>
    </location>
</feature>
<comment type="subcellular location">
    <subcellularLocation>
        <location evidence="6 7">Peroxisome membrane</location>
    </subcellularLocation>
</comment>
<keyword evidence="3 7" id="KW-0576">Peroxisome</keyword>
<sequence length="419" mass="45631">MSDQDSRKAPAIPAWQQSWQSSTKEQTTPSGDQSSTEQSTTQPSLPSEPPLLEQAQKSLEDESIRDASRESKVEFLQKKGLQPDEIEKLLGPEPAVSSTATDEASELKTIHDTSSSPGIREQEQAVSSPSSPPPASASAPRIEPAPTPSAKRDVPPIITYPEFLLKPQKPPPLVTFDRLANAAYVLAGVSALTWGASKYLIQPMLESLTEARHSLAETAEADLETLNTKLESTVSHVPYIPSVSALHSQQQKPKDDDQESTDSDPTELFHRDIATQTSPHPTHTTSLWSDDDDALPAQDPTTSQSSRLRSLHSTLSSLLSSQTTHFSQDRLKESMSDFQSTLDKLEASYNPFQVDYTSSFSSYSGPGAGDKSNGDKSAKKEASEATKFKNEIRALKGAFLSSRNFPTARPAQPFMLPPR</sequence>
<keyword evidence="7" id="KW-0653">Protein transport</keyword>
<evidence type="ECO:0000313" key="11">
    <source>
        <dbReference type="Proteomes" id="UP000094526"/>
    </source>
</evidence>